<evidence type="ECO:0000256" key="2">
    <source>
        <dbReference type="ARBA" id="ARBA00023315"/>
    </source>
</evidence>
<gene>
    <name evidence="4" type="ORF">GCM10009663_46650</name>
</gene>
<name>A0ABP4ECU9_9ACTN</name>
<dbReference type="Pfam" id="PF00583">
    <property type="entry name" value="Acetyltransf_1"/>
    <property type="match status" value="1"/>
</dbReference>
<dbReference type="CDD" id="cd04301">
    <property type="entry name" value="NAT_SF"/>
    <property type="match status" value="1"/>
</dbReference>
<dbReference type="RefSeq" id="WP_344625603.1">
    <property type="nucleotide sequence ID" value="NZ_BAAALD010000048.1"/>
</dbReference>
<dbReference type="PANTHER" id="PTHR43877:SF2">
    <property type="entry name" value="AMINOALKYLPHOSPHONATE N-ACETYLTRANSFERASE-RELATED"/>
    <property type="match status" value="1"/>
</dbReference>
<evidence type="ECO:0000313" key="5">
    <source>
        <dbReference type="Proteomes" id="UP001499987"/>
    </source>
</evidence>
<protein>
    <submittedName>
        <fullName evidence="4">GNAT family N-acetyltransferase</fullName>
    </submittedName>
</protein>
<keyword evidence="5" id="KW-1185">Reference proteome</keyword>
<dbReference type="Proteomes" id="UP001499987">
    <property type="component" value="Unassembled WGS sequence"/>
</dbReference>
<dbReference type="InterPro" id="IPR016181">
    <property type="entry name" value="Acyl_CoA_acyltransferase"/>
</dbReference>
<accession>A0ABP4ECU9</accession>
<keyword evidence="2" id="KW-0012">Acyltransferase</keyword>
<proteinExistence type="predicted"/>
<feature type="domain" description="N-acetyltransferase" evidence="3">
    <location>
        <begin position="3"/>
        <end position="181"/>
    </location>
</feature>
<dbReference type="Gene3D" id="3.40.630.30">
    <property type="match status" value="1"/>
</dbReference>
<comment type="caution">
    <text evidence="4">The sequence shown here is derived from an EMBL/GenBank/DDBJ whole genome shotgun (WGS) entry which is preliminary data.</text>
</comment>
<dbReference type="PROSITE" id="PS51186">
    <property type="entry name" value="GNAT"/>
    <property type="match status" value="1"/>
</dbReference>
<dbReference type="SUPFAM" id="SSF55729">
    <property type="entry name" value="Acyl-CoA N-acyltransferases (Nat)"/>
    <property type="match status" value="1"/>
</dbReference>
<keyword evidence="1" id="KW-0808">Transferase</keyword>
<dbReference type="PANTHER" id="PTHR43877">
    <property type="entry name" value="AMINOALKYLPHOSPHONATE N-ACETYLTRANSFERASE-RELATED-RELATED"/>
    <property type="match status" value="1"/>
</dbReference>
<dbReference type="InterPro" id="IPR050832">
    <property type="entry name" value="Bact_Acetyltransf"/>
</dbReference>
<evidence type="ECO:0000259" key="3">
    <source>
        <dbReference type="PROSITE" id="PS51186"/>
    </source>
</evidence>
<evidence type="ECO:0000256" key="1">
    <source>
        <dbReference type="ARBA" id="ARBA00022679"/>
    </source>
</evidence>
<evidence type="ECO:0000313" key="4">
    <source>
        <dbReference type="EMBL" id="GAA1098505.1"/>
    </source>
</evidence>
<dbReference type="EMBL" id="BAAALD010000048">
    <property type="protein sequence ID" value="GAA1098505.1"/>
    <property type="molecule type" value="Genomic_DNA"/>
</dbReference>
<reference evidence="5" key="1">
    <citation type="journal article" date="2019" name="Int. J. Syst. Evol. Microbiol.">
        <title>The Global Catalogue of Microorganisms (GCM) 10K type strain sequencing project: providing services to taxonomists for standard genome sequencing and annotation.</title>
        <authorList>
            <consortium name="The Broad Institute Genomics Platform"/>
            <consortium name="The Broad Institute Genome Sequencing Center for Infectious Disease"/>
            <person name="Wu L."/>
            <person name="Ma J."/>
        </authorList>
    </citation>
    <scope>NUCLEOTIDE SEQUENCE [LARGE SCALE GENOMIC DNA]</scope>
    <source>
        <strain evidence="5">JCM 13002</strain>
    </source>
</reference>
<sequence>MSHVIRAVTVEDWQRVKELRLDALRDPVAGIAFLETYDNAVTKPDGFWQERAAGSRGDMIVQQFVAERTDGGFDGSVTVLIEPAGGADVFGAPVDVDQAHLVGVFVRPEQRGTGLARALFDAAIDFAHRLDALKVSRVRLYVHQDNQRAEAFYRKIGFTRSGRSVPVPGDESSVERELVLG</sequence>
<dbReference type="InterPro" id="IPR000182">
    <property type="entry name" value="GNAT_dom"/>
</dbReference>
<organism evidence="4 5">
    <name type="scientific">Kitasatospora arboriphila</name>
    <dbReference type="NCBI Taxonomy" id="258052"/>
    <lineage>
        <taxon>Bacteria</taxon>
        <taxon>Bacillati</taxon>
        <taxon>Actinomycetota</taxon>
        <taxon>Actinomycetes</taxon>
        <taxon>Kitasatosporales</taxon>
        <taxon>Streptomycetaceae</taxon>
        <taxon>Kitasatospora</taxon>
    </lineage>
</organism>